<organism evidence="3 4">
    <name type="scientific">Flavobacterium polysaccharolyticum</name>
    <dbReference type="NCBI Taxonomy" id="3133148"/>
    <lineage>
        <taxon>Bacteria</taxon>
        <taxon>Pseudomonadati</taxon>
        <taxon>Bacteroidota</taxon>
        <taxon>Flavobacteriia</taxon>
        <taxon>Flavobacteriales</taxon>
        <taxon>Flavobacteriaceae</taxon>
        <taxon>Flavobacterium</taxon>
    </lineage>
</organism>
<proteinExistence type="predicted"/>
<dbReference type="Gene3D" id="2.130.10.130">
    <property type="entry name" value="Integrin alpha, N-terminal"/>
    <property type="match status" value="1"/>
</dbReference>
<dbReference type="RefSeq" id="WP_342693171.1">
    <property type="nucleotide sequence ID" value="NZ_JBCGDP010000023.1"/>
</dbReference>
<dbReference type="Pfam" id="PF18962">
    <property type="entry name" value="Por_Secre_tail"/>
    <property type="match status" value="1"/>
</dbReference>
<dbReference type="EMBL" id="JBCGDP010000023">
    <property type="protein sequence ID" value="MEM0578349.1"/>
    <property type="molecule type" value="Genomic_DNA"/>
</dbReference>
<sequence length="845" mass="98714">MKKILFILSSYFIANLSFGQTLFDYKYFIPDHRSHNLNIIYDDFDNDGDLDIVKRDLKTSLDALLQKNENGDFNLISSKYITVSTTPIISMDLNNDSYPDLITYRTFDTIGVLYNLKNDSFSNEEKIMNFTGSYSINPVKFDYNSDGFVDLFVQDNNHKYYVLINNKKGGFEPAKYIATLEGFDSIYKIEDFDNDKDFDLYVKNGNSISIYLNSNDVFEELNFIDIYTSFDSYGILDIDGNGYKDILYWYDGALWAKYIDYNGSTKKHFIKNSLIVVKDIPYYTFSNNAESIYIEKDGTNNYTVYIALETRQNQNNIFKFSINNQIFGSPQIVLPRFEVNIFNLQEYQFLDINKDGKLDFSFTSNFNEQKMIFINYDINKQEDKTICIQQSFFPIKFAIADMNGDGQEDLCTGSQNGLVYLEKKADEIPSQLQNLIGVMQNPEVSHFTLNNIIDFNNDGIGDVIDFDPTRDYVKVYKNYGKDKFELIQNYTLPNSMPRYIDFADIDQDGFIDIILRNNNPTDYTTVQFSWMKNNNGINFQNIESLPINYSKPISYSSLAYADFNNDKKTDFLLLCGYFDNGKINLEVVLLENINGQLIGKTITSFDDFIGYSHIKAIDFDKDGDIDFVVYSKEYDKPLLFFKNKGQYQFDKILIENINIEDLEFEDIDNNGVYEIYAWNNDDQKNLNTIFYYTTTDFINFTKSIIDTYNMYNDNSDKSKRGDLIFFDYNKDNKKDLFFSNYATRYKTISVYRNITQTLDIEEINKSNDLQQLTLYPNPFIETISWDNPENKDYNIKIFTITGKLIQNKNTNNNTLNLSNLEKGVYLLNIENQNNNFKRTFKIIKK</sequence>
<evidence type="ECO:0000259" key="2">
    <source>
        <dbReference type="Pfam" id="PF18962"/>
    </source>
</evidence>
<feature type="domain" description="Secretion system C-terminal sorting" evidence="2">
    <location>
        <begin position="774"/>
        <end position="839"/>
    </location>
</feature>
<protein>
    <submittedName>
        <fullName evidence="3">T9SS type A sorting domain-containing protein</fullName>
    </submittedName>
</protein>
<dbReference type="PANTHER" id="PTHR46580">
    <property type="entry name" value="SENSOR KINASE-RELATED"/>
    <property type="match status" value="1"/>
</dbReference>
<evidence type="ECO:0000256" key="1">
    <source>
        <dbReference type="ARBA" id="ARBA00022729"/>
    </source>
</evidence>
<name>A0ABU9NSZ9_9FLAO</name>
<dbReference type="InterPro" id="IPR013517">
    <property type="entry name" value="FG-GAP"/>
</dbReference>
<comment type="caution">
    <text evidence="3">The sequence shown here is derived from an EMBL/GenBank/DDBJ whole genome shotgun (WGS) entry which is preliminary data.</text>
</comment>
<dbReference type="Proteomes" id="UP001468798">
    <property type="component" value="Unassembled WGS sequence"/>
</dbReference>
<evidence type="ECO:0000313" key="4">
    <source>
        <dbReference type="Proteomes" id="UP001468798"/>
    </source>
</evidence>
<keyword evidence="4" id="KW-1185">Reference proteome</keyword>
<dbReference type="PANTHER" id="PTHR46580:SF4">
    <property type="entry name" value="ATP_GTP-BINDING PROTEIN"/>
    <property type="match status" value="1"/>
</dbReference>
<keyword evidence="1" id="KW-0732">Signal</keyword>
<dbReference type="SUPFAM" id="SSF69318">
    <property type="entry name" value="Integrin alpha N-terminal domain"/>
    <property type="match status" value="3"/>
</dbReference>
<dbReference type="NCBIfam" id="TIGR04183">
    <property type="entry name" value="Por_Secre_tail"/>
    <property type="match status" value="1"/>
</dbReference>
<dbReference type="Pfam" id="PF13517">
    <property type="entry name" value="FG-GAP_3"/>
    <property type="match status" value="3"/>
</dbReference>
<accession>A0ABU9NSZ9</accession>
<dbReference type="InterPro" id="IPR028994">
    <property type="entry name" value="Integrin_alpha_N"/>
</dbReference>
<reference evidence="3 4" key="1">
    <citation type="submission" date="2024-03" db="EMBL/GenBank/DDBJ databases">
        <title>Two novel species of the genus Flavobacterium exhibiting potentially degradation of complex polysaccharides.</title>
        <authorList>
            <person name="Lian X."/>
        </authorList>
    </citation>
    <scope>NUCLEOTIDE SEQUENCE [LARGE SCALE GENOMIC DNA]</scope>
    <source>
        <strain evidence="3 4">N6</strain>
    </source>
</reference>
<evidence type="ECO:0000313" key="3">
    <source>
        <dbReference type="EMBL" id="MEM0578349.1"/>
    </source>
</evidence>
<dbReference type="InterPro" id="IPR026444">
    <property type="entry name" value="Secre_tail"/>
</dbReference>
<gene>
    <name evidence="3" type="ORF">WFZ86_17735</name>
</gene>